<evidence type="ECO:0000256" key="1">
    <source>
        <dbReference type="SAM" id="Phobius"/>
    </source>
</evidence>
<feature type="transmembrane region" description="Helical" evidence="1">
    <location>
        <begin position="184"/>
        <end position="203"/>
    </location>
</feature>
<keyword evidence="1" id="KW-0812">Transmembrane</keyword>
<proteinExistence type="predicted"/>
<name>W0RDM6_9BACT</name>
<feature type="transmembrane region" description="Helical" evidence="1">
    <location>
        <begin position="67"/>
        <end position="87"/>
    </location>
</feature>
<dbReference type="RefSeq" id="WP_025410078.1">
    <property type="nucleotide sequence ID" value="NZ_CP007128.1"/>
</dbReference>
<feature type="transmembrane region" description="Helical" evidence="1">
    <location>
        <begin position="107"/>
        <end position="126"/>
    </location>
</feature>
<dbReference type="EMBL" id="CP007128">
    <property type="protein sequence ID" value="AHG88547.1"/>
    <property type="molecule type" value="Genomic_DNA"/>
</dbReference>
<keyword evidence="1" id="KW-0472">Membrane</keyword>
<dbReference type="HOGENOM" id="CLU_091995_0_0_0"/>
<gene>
    <name evidence="2" type="ORF">J421_1010</name>
</gene>
<dbReference type="STRING" id="861299.J421_1010"/>
<reference evidence="2 3" key="1">
    <citation type="journal article" date="2014" name="Genome Announc.">
        <title>Genome Sequence and Methylome of Soil Bacterium Gemmatirosa kalamazoonensis KBS708T, a Member of the Rarely Cultivated Gemmatimonadetes Phylum.</title>
        <authorList>
            <person name="Debruyn J.M."/>
            <person name="Radosevich M."/>
            <person name="Wommack K.E."/>
            <person name="Polson S.W."/>
            <person name="Hauser L.J."/>
            <person name="Fawaz M.N."/>
            <person name="Korlach J."/>
            <person name="Tsai Y.C."/>
        </authorList>
    </citation>
    <scope>NUCLEOTIDE SEQUENCE [LARGE SCALE GENOMIC DNA]</scope>
    <source>
        <strain evidence="2 3">KBS708</strain>
    </source>
</reference>
<accession>W0RDM6</accession>
<dbReference type="InParanoid" id="W0RDM6"/>
<feature type="transmembrane region" description="Helical" evidence="1">
    <location>
        <begin position="132"/>
        <end position="152"/>
    </location>
</feature>
<feature type="transmembrane region" description="Helical" evidence="1">
    <location>
        <begin position="38"/>
        <end position="61"/>
    </location>
</feature>
<dbReference type="Proteomes" id="UP000019151">
    <property type="component" value="Chromosome"/>
</dbReference>
<organism evidence="2 3">
    <name type="scientific">Gemmatirosa kalamazoonensis</name>
    <dbReference type="NCBI Taxonomy" id="861299"/>
    <lineage>
        <taxon>Bacteria</taxon>
        <taxon>Pseudomonadati</taxon>
        <taxon>Gemmatimonadota</taxon>
        <taxon>Gemmatimonadia</taxon>
        <taxon>Gemmatimonadales</taxon>
        <taxon>Gemmatimonadaceae</taxon>
        <taxon>Gemmatirosa</taxon>
    </lineage>
</organism>
<protein>
    <submittedName>
        <fullName evidence="2">Uncharacterized protein</fullName>
    </submittedName>
</protein>
<sequence>MSPRPEPARRPEPPVVLHDRAAEQIRYIRDVMARAGEFTAVPGWGGVAMGVSAVGAGAIAARQPSEARWLAVWTAEAVIAVAIGAVATIRKAGTATGALDTGPGRRFALAFAPPVVAGAVLTALLFRLHAGAALPAVWLLMYGAGVVCGGAFSVRPVPLMGLAFMALGVVAAAAPQAWAEWCLVGGFGVLHIVFGLLIARRYGG</sequence>
<dbReference type="OrthoDB" id="9813033at2"/>
<dbReference type="eggNOG" id="COG3127">
    <property type="taxonomic scope" value="Bacteria"/>
</dbReference>
<keyword evidence="3" id="KW-1185">Reference proteome</keyword>
<keyword evidence="1" id="KW-1133">Transmembrane helix</keyword>
<dbReference type="KEGG" id="gba:J421_1010"/>
<evidence type="ECO:0000313" key="2">
    <source>
        <dbReference type="EMBL" id="AHG88547.1"/>
    </source>
</evidence>
<dbReference type="AlphaFoldDB" id="W0RDM6"/>
<evidence type="ECO:0000313" key="3">
    <source>
        <dbReference type="Proteomes" id="UP000019151"/>
    </source>
</evidence>